<gene>
    <name evidence="2" type="ORF">J2S55_007652</name>
</gene>
<name>A0ABT9RHR0_9ACTN</name>
<dbReference type="Proteomes" id="UP001230426">
    <property type="component" value="Unassembled WGS sequence"/>
</dbReference>
<dbReference type="RefSeq" id="WP_306871193.1">
    <property type="nucleotide sequence ID" value="NZ_JAUSRB010000002.1"/>
</dbReference>
<accession>A0ABT9RHR0</accession>
<feature type="compositionally biased region" description="Low complexity" evidence="1">
    <location>
        <begin position="28"/>
        <end position="48"/>
    </location>
</feature>
<evidence type="ECO:0000256" key="1">
    <source>
        <dbReference type="SAM" id="MobiDB-lite"/>
    </source>
</evidence>
<organism evidence="2 3">
    <name type="scientific">Streptosporangium brasiliense</name>
    <dbReference type="NCBI Taxonomy" id="47480"/>
    <lineage>
        <taxon>Bacteria</taxon>
        <taxon>Bacillati</taxon>
        <taxon>Actinomycetota</taxon>
        <taxon>Actinomycetes</taxon>
        <taxon>Streptosporangiales</taxon>
        <taxon>Streptosporangiaceae</taxon>
        <taxon>Streptosporangium</taxon>
    </lineage>
</organism>
<keyword evidence="3" id="KW-1185">Reference proteome</keyword>
<protein>
    <submittedName>
        <fullName evidence="2">Uncharacterized protein</fullName>
    </submittedName>
</protein>
<sequence length="48" mass="5274">MSRRHRPDARRNGPAVPRTHPARTGENTESTKTARTTDTDTSTGRTAP</sequence>
<comment type="caution">
    <text evidence="2">The sequence shown here is derived from an EMBL/GenBank/DDBJ whole genome shotgun (WGS) entry which is preliminary data.</text>
</comment>
<reference evidence="2 3" key="1">
    <citation type="submission" date="2023-07" db="EMBL/GenBank/DDBJ databases">
        <title>Sequencing the genomes of 1000 actinobacteria strains.</title>
        <authorList>
            <person name="Klenk H.-P."/>
        </authorList>
    </citation>
    <scope>NUCLEOTIDE SEQUENCE [LARGE SCALE GENOMIC DNA]</scope>
    <source>
        <strain evidence="2 3">DSM 44109</strain>
    </source>
</reference>
<evidence type="ECO:0000313" key="2">
    <source>
        <dbReference type="EMBL" id="MDP9868386.1"/>
    </source>
</evidence>
<dbReference type="EMBL" id="JAUSRB010000002">
    <property type="protein sequence ID" value="MDP9868386.1"/>
    <property type="molecule type" value="Genomic_DNA"/>
</dbReference>
<evidence type="ECO:0000313" key="3">
    <source>
        <dbReference type="Proteomes" id="UP001230426"/>
    </source>
</evidence>
<feature type="region of interest" description="Disordered" evidence="1">
    <location>
        <begin position="1"/>
        <end position="48"/>
    </location>
</feature>
<proteinExistence type="predicted"/>